<dbReference type="Pfam" id="PF13599">
    <property type="entry name" value="Pentapeptide_4"/>
    <property type="match status" value="1"/>
</dbReference>
<keyword evidence="1" id="KW-0677">Repeat</keyword>
<accession>A0A8S2LFS3</accession>
<organism evidence="2 3">
    <name type="scientific">Rotaria magnacalcarata</name>
    <dbReference type="NCBI Taxonomy" id="392030"/>
    <lineage>
        <taxon>Eukaryota</taxon>
        <taxon>Metazoa</taxon>
        <taxon>Spiralia</taxon>
        <taxon>Gnathifera</taxon>
        <taxon>Rotifera</taxon>
        <taxon>Eurotatoria</taxon>
        <taxon>Bdelloidea</taxon>
        <taxon>Philodinida</taxon>
        <taxon>Philodinidae</taxon>
        <taxon>Rotaria</taxon>
    </lineage>
</organism>
<dbReference type="SUPFAM" id="SSF141571">
    <property type="entry name" value="Pentapeptide repeat-like"/>
    <property type="match status" value="1"/>
</dbReference>
<comment type="caution">
    <text evidence="2">The sequence shown here is derived from an EMBL/GenBank/DDBJ whole genome shotgun (WGS) entry which is preliminary data.</text>
</comment>
<evidence type="ECO:0008006" key="4">
    <source>
        <dbReference type="Google" id="ProtNLM"/>
    </source>
</evidence>
<dbReference type="Gene3D" id="2.160.20.80">
    <property type="entry name" value="E3 ubiquitin-protein ligase SopA"/>
    <property type="match status" value="1"/>
</dbReference>
<evidence type="ECO:0000313" key="2">
    <source>
        <dbReference type="EMBL" id="CAF3898156.1"/>
    </source>
</evidence>
<evidence type="ECO:0000256" key="1">
    <source>
        <dbReference type="ARBA" id="ARBA00022737"/>
    </source>
</evidence>
<dbReference type="PANTHER" id="PTHR47485">
    <property type="entry name" value="THYLAKOID LUMENAL 17.4 KDA PROTEIN, CHLOROPLASTIC"/>
    <property type="match status" value="1"/>
</dbReference>
<proteinExistence type="predicted"/>
<dbReference type="Proteomes" id="UP000676336">
    <property type="component" value="Unassembled WGS sequence"/>
</dbReference>
<dbReference type="AlphaFoldDB" id="A0A8S2LFS3"/>
<sequence length="272" mass="30846">MTKLLEKDGGSLRRNEVTSTVARVKTLNTFRQLDAHRNVQIIRFLYEAKQLTDTPENLSLDLSTAKLFDIDFRDAAVDAKPDLSHPQLSNVKLHNTTFASAILASAVFHRVKASFMNFTQTTAVAVRFELAALTYSNFSNSNIKRAIFWDTTLKEIDFSRANLYKVLFPDTDIEDVQLERALSIHGAELCNGTRVHGINLINDGQFNCTHALINGWTLKHVNVTVVMSNQSNNNCHFNIQPLSIEATMYKRINLLDKWGSRFWSYSQAEFNA</sequence>
<evidence type="ECO:0000313" key="3">
    <source>
        <dbReference type="Proteomes" id="UP000676336"/>
    </source>
</evidence>
<dbReference type="PANTHER" id="PTHR47485:SF1">
    <property type="entry name" value="THYLAKOID LUMENAL 17.4 KDA PROTEIN, CHLOROPLASTIC"/>
    <property type="match status" value="1"/>
</dbReference>
<reference evidence="2" key="1">
    <citation type="submission" date="2021-02" db="EMBL/GenBank/DDBJ databases">
        <authorList>
            <person name="Nowell W R."/>
        </authorList>
    </citation>
    <scope>NUCLEOTIDE SEQUENCE</scope>
</reference>
<feature type="non-terminal residue" evidence="2">
    <location>
        <position position="272"/>
    </location>
</feature>
<dbReference type="InterPro" id="IPR001646">
    <property type="entry name" value="5peptide_repeat"/>
</dbReference>
<dbReference type="EMBL" id="CAJOBI010001757">
    <property type="protein sequence ID" value="CAF3898156.1"/>
    <property type="molecule type" value="Genomic_DNA"/>
</dbReference>
<gene>
    <name evidence="2" type="ORF">SMN809_LOCUS6492</name>
</gene>
<protein>
    <recommendedName>
        <fullName evidence="4">Pentapeptide repeat-containing protein</fullName>
    </recommendedName>
</protein>
<name>A0A8S2LFS3_9BILA</name>